<evidence type="ECO:0000313" key="3">
    <source>
        <dbReference type="Proteomes" id="UP001221757"/>
    </source>
</evidence>
<evidence type="ECO:0000259" key="1">
    <source>
        <dbReference type="Pfam" id="PF12697"/>
    </source>
</evidence>
<dbReference type="PANTHER" id="PTHR37017">
    <property type="entry name" value="AB HYDROLASE-1 DOMAIN-CONTAINING PROTEIN-RELATED"/>
    <property type="match status" value="1"/>
</dbReference>
<dbReference type="PANTHER" id="PTHR37017:SF11">
    <property type="entry name" value="ESTERASE_LIPASE_THIOESTERASE DOMAIN-CONTAINING PROTEIN"/>
    <property type="match status" value="1"/>
</dbReference>
<comment type="caution">
    <text evidence="2">The sequence shown here is derived from an EMBL/GenBank/DDBJ whole genome shotgun (WGS) entry which is preliminary data.</text>
</comment>
<evidence type="ECO:0000313" key="2">
    <source>
        <dbReference type="EMBL" id="KAJ7631495.1"/>
    </source>
</evidence>
<dbReference type="InterPro" id="IPR000073">
    <property type="entry name" value="AB_hydrolase_1"/>
</dbReference>
<dbReference type="InterPro" id="IPR052897">
    <property type="entry name" value="Sec-Metab_Biosynth_Hydrolase"/>
</dbReference>
<gene>
    <name evidence="2" type="ORF">B0H17DRAFT_1217887</name>
</gene>
<accession>A0AAD7BV15</accession>
<dbReference type="EMBL" id="JARKIE010000517">
    <property type="protein sequence ID" value="KAJ7631495.1"/>
    <property type="molecule type" value="Genomic_DNA"/>
</dbReference>
<dbReference type="SUPFAM" id="SSF53474">
    <property type="entry name" value="alpha/beta-Hydrolases"/>
    <property type="match status" value="1"/>
</dbReference>
<organism evidence="2 3">
    <name type="scientific">Mycena rosella</name>
    <name type="common">Pink bonnet</name>
    <name type="synonym">Agaricus rosellus</name>
    <dbReference type="NCBI Taxonomy" id="1033263"/>
    <lineage>
        <taxon>Eukaryota</taxon>
        <taxon>Fungi</taxon>
        <taxon>Dikarya</taxon>
        <taxon>Basidiomycota</taxon>
        <taxon>Agaricomycotina</taxon>
        <taxon>Agaricomycetes</taxon>
        <taxon>Agaricomycetidae</taxon>
        <taxon>Agaricales</taxon>
        <taxon>Marasmiineae</taxon>
        <taxon>Mycenaceae</taxon>
        <taxon>Mycena</taxon>
    </lineage>
</organism>
<dbReference type="AlphaFoldDB" id="A0AAD7BV15"/>
<name>A0AAD7BV15_MYCRO</name>
<keyword evidence="2" id="KW-0378">Hydrolase</keyword>
<keyword evidence="3" id="KW-1185">Reference proteome</keyword>
<dbReference type="Proteomes" id="UP001221757">
    <property type="component" value="Unassembled WGS sequence"/>
</dbReference>
<feature type="domain" description="AB hydrolase-1" evidence="1">
    <location>
        <begin position="9"/>
        <end position="247"/>
    </location>
</feature>
<dbReference type="GO" id="GO:0016787">
    <property type="term" value="F:hydrolase activity"/>
    <property type="evidence" value="ECO:0007669"/>
    <property type="project" value="UniProtKB-KW"/>
</dbReference>
<proteinExistence type="predicted"/>
<dbReference type="InterPro" id="IPR029058">
    <property type="entry name" value="AB_hydrolase_fold"/>
</dbReference>
<dbReference type="Gene3D" id="3.40.50.1820">
    <property type="entry name" value="alpha/beta hydrolase"/>
    <property type="match status" value="1"/>
</dbReference>
<protein>
    <submittedName>
        <fullName evidence="2">Alpha/Beta hydrolase protein</fullName>
    </submittedName>
</protein>
<reference evidence="2" key="1">
    <citation type="submission" date="2023-03" db="EMBL/GenBank/DDBJ databases">
        <title>Massive genome expansion in bonnet fungi (Mycena s.s.) driven by repeated elements and novel gene families across ecological guilds.</title>
        <authorList>
            <consortium name="Lawrence Berkeley National Laboratory"/>
            <person name="Harder C.B."/>
            <person name="Miyauchi S."/>
            <person name="Viragh M."/>
            <person name="Kuo A."/>
            <person name="Thoen E."/>
            <person name="Andreopoulos B."/>
            <person name="Lu D."/>
            <person name="Skrede I."/>
            <person name="Drula E."/>
            <person name="Henrissat B."/>
            <person name="Morin E."/>
            <person name="Kohler A."/>
            <person name="Barry K."/>
            <person name="LaButti K."/>
            <person name="Morin E."/>
            <person name="Salamov A."/>
            <person name="Lipzen A."/>
            <person name="Mereny Z."/>
            <person name="Hegedus B."/>
            <person name="Baldrian P."/>
            <person name="Stursova M."/>
            <person name="Weitz H."/>
            <person name="Taylor A."/>
            <person name="Grigoriev I.V."/>
            <person name="Nagy L.G."/>
            <person name="Martin F."/>
            <person name="Kauserud H."/>
        </authorList>
    </citation>
    <scope>NUCLEOTIDE SEQUENCE</scope>
    <source>
        <strain evidence="2">CBHHK067</strain>
    </source>
</reference>
<dbReference type="Pfam" id="PF12697">
    <property type="entry name" value="Abhydrolase_6"/>
    <property type="match status" value="1"/>
</dbReference>
<sequence length="256" mass="27011">MSTAPKPTIIVIPGSFCPRNAYDPIISDLKSHGYPVHGMELETVGKRDKAPGMYDDAAAVASLVSGLTDKGKDVVLVAHSYGGLVACEASKGLAKSAREKEGKKGGIVRIVFVTAVVPTVGHSVSDITGNAVPVDYVGLEGEYLVITDASKCGHISFSDLPPEEAVIWAAKLTPHSAISFAQKLTYAAYKDIPVSYLFCEDDKLVTPEQQNKIIAGLESEMGGKTVDRHPVKAGHAVNVSQPKTVVDVVRKALGDA</sequence>